<proteinExistence type="predicted"/>
<feature type="compositionally biased region" description="Basic and acidic residues" evidence="1">
    <location>
        <begin position="22"/>
        <end position="34"/>
    </location>
</feature>
<reference evidence="2" key="1">
    <citation type="journal article" date="2020" name="Stud. Mycol.">
        <title>101 Dothideomycetes genomes: a test case for predicting lifestyles and emergence of pathogens.</title>
        <authorList>
            <person name="Haridas S."/>
            <person name="Albert R."/>
            <person name="Binder M."/>
            <person name="Bloem J."/>
            <person name="Labutti K."/>
            <person name="Salamov A."/>
            <person name="Andreopoulos B."/>
            <person name="Baker S."/>
            <person name="Barry K."/>
            <person name="Bills G."/>
            <person name="Bluhm B."/>
            <person name="Cannon C."/>
            <person name="Castanera R."/>
            <person name="Culley D."/>
            <person name="Daum C."/>
            <person name="Ezra D."/>
            <person name="Gonzalez J."/>
            <person name="Henrissat B."/>
            <person name="Kuo A."/>
            <person name="Liang C."/>
            <person name="Lipzen A."/>
            <person name="Lutzoni F."/>
            <person name="Magnuson J."/>
            <person name="Mondo S."/>
            <person name="Nolan M."/>
            <person name="Ohm R."/>
            <person name="Pangilinan J."/>
            <person name="Park H.-J."/>
            <person name="Ramirez L."/>
            <person name="Alfaro M."/>
            <person name="Sun H."/>
            <person name="Tritt A."/>
            <person name="Yoshinaga Y."/>
            <person name="Zwiers L.-H."/>
            <person name="Turgeon B."/>
            <person name="Goodwin S."/>
            <person name="Spatafora J."/>
            <person name="Crous P."/>
            <person name="Grigoriev I."/>
        </authorList>
    </citation>
    <scope>NUCLEOTIDE SEQUENCE</scope>
    <source>
        <strain evidence="2">CBS 119925</strain>
    </source>
</reference>
<protein>
    <submittedName>
        <fullName evidence="2">Uncharacterized protein</fullName>
    </submittedName>
</protein>
<feature type="region of interest" description="Disordered" evidence="1">
    <location>
        <begin position="239"/>
        <end position="267"/>
    </location>
</feature>
<accession>A0A6A6VCP7</accession>
<organism evidence="2 3">
    <name type="scientific">Sporormia fimetaria CBS 119925</name>
    <dbReference type="NCBI Taxonomy" id="1340428"/>
    <lineage>
        <taxon>Eukaryota</taxon>
        <taxon>Fungi</taxon>
        <taxon>Dikarya</taxon>
        <taxon>Ascomycota</taxon>
        <taxon>Pezizomycotina</taxon>
        <taxon>Dothideomycetes</taxon>
        <taxon>Pleosporomycetidae</taxon>
        <taxon>Pleosporales</taxon>
        <taxon>Sporormiaceae</taxon>
        <taxon>Sporormia</taxon>
    </lineage>
</organism>
<sequence>MHRGRAARLLVCDRERLRPRRGHSDSMWKRDSAGKKNNPYSWQDPDRLQTEEKRDQSHEPGRNWRYCPYCTPDDGPLSSHVCQGAVLFDRKYQAVAMWWKTEMTGDCPVSSSFYETGRSSIGSILQPLSARPNGTWRHAAKLKPSAVAGLRLQQPPPCSRVQQRAAARKASAPGMTITIYGHRRSPSDARRFRHGCKPPRATACETNHTAPETGDDRTRPCIPPLYSLRDQEAKCAAATGSHSSTFASTRDMETRRRRAKRGDKTQRLSALRQMVHPPPPLPAAARLLCSHTSSALRHLASRLSGDPRLSFVVPAKGPAWPSASCLCHHAAGACRLSLCPLFPPRRTMPRTHATAAAAQRRR</sequence>
<dbReference type="AlphaFoldDB" id="A0A6A6VCP7"/>
<keyword evidence="3" id="KW-1185">Reference proteome</keyword>
<evidence type="ECO:0000256" key="1">
    <source>
        <dbReference type="SAM" id="MobiDB-lite"/>
    </source>
</evidence>
<feature type="compositionally biased region" description="Basic and acidic residues" evidence="1">
    <location>
        <begin position="44"/>
        <end position="60"/>
    </location>
</feature>
<dbReference type="EMBL" id="MU006573">
    <property type="protein sequence ID" value="KAF2747360.1"/>
    <property type="molecule type" value="Genomic_DNA"/>
</dbReference>
<dbReference type="Proteomes" id="UP000799440">
    <property type="component" value="Unassembled WGS sequence"/>
</dbReference>
<evidence type="ECO:0000313" key="3">
    <source>
        <dbReference type="Proteomes" id="UP000799440"/>
    </source>
</evidence>
<name>A0A6A6VCP7_9PLEO</name>
<feature type="region of interest" description="Disordered" evidence="1">
    <location>
        <begin position="22"/>
        <end position="60"/>
    </location>
</feature>
<gene>
    <name evidence="2" type="ORF">M011DRAFT_458630</name>
</gene>
<evidence type="ECO:0000313" key="2">
    <source>
        <dbReference type="EMBL" id="KAF2747360.1"/>
    </source>
</evidence>
<feature type="region of interest" description="Disordered" evidence="1">
    <location>
        <begin position="184"/>
        <end position="220"/>
    </location>
</feature>